<evidence type="ECO:0000313" key="12">
    <source>
        <dbReference type="EMBL" id="CCD15182.1"/>
    </source>
</evidence>
<evidence type="ECO:0000256" key="7">
    <source>
        <dbReference type="ARBA" id="ARBA00023180"/>
    </source>
</evidence>
<proteinExistence type="predicted"/>
<keyword evidence="7" id="KW-0325">Glycoprotein</keyword>
<dbReference type="AlphaFoldDB" id="F9WD34"/>
<evidence type="ECO:0000256" key="10">
    <source>
        <dbReference type="SAM" id="Phobius"/>
    </source>
</evidence>
<keyword evidence="13" id="KW-1185">Reference proteome</keyword>
<evidence type="ECO:0000256" key="5">
    <source>
        <dbReference type="ARBA" id="ARBA00022729"/>
    </source>
</evidence>
<evidence type="ECO:0000313" key="13">
    <source>
        <dbReference type="Proteomes" id="UP000000702"/>
    </source>
</evidence>
<dbReference type="Pfam" id="PF13206">
    <property type="entry name" value="VSG_B"/>
    <property type="match status" value="1"/>
</dbReference>
<dbReference type="GO" id="GO:0098552">
    <property type="term" value="C:side of membrane"/>
    <property type="evidence" value="ECO:0007669"/>
    <property type="project" value="UniProtKB-KW"/>
</dbReference>
<feature type="transmembrane region" description="Helical" evidence="10">
    <location>
        <begin position="20"/>
        <end position="46"/>
    </location>
</feature>
<evidence type="ECO:0000256" key="9">
    <source>
        <dbReference type="SAM" id="MobiDB-lite"/>
    </source>
</evidence>
<dbReference type="VEuPathDB" id="TriTrypDB:TcIL3000_0_57310"/>
<dbReference type="EMBL" id="CAEQ01001816">
    <property type="protein sequence ID" value="CCD15182.1"/>
    <property type="molecule type" value="Genomic_DNA"/>
</dbReference>
<keyword evidence="6 10" id="KW-0472">Membrane</keyword>
<feature type="region of interest" description="Disordered" evidence="9">
    <location>
        <begin position="305"/>
        <end position="401"/>
    </location>
</feature>
<keyword evidence="4" id="KW-0336">GPI-anchor</keyword>
<keyword evidence="5" id="KW-0732">Signal</keyword>
<evidence type="ECO:0000256" key="6">
    <source>
        <dbReference type="ARBA" id="ARBA00023136"/>
    </source>
</evidence>
<feature type="compositionally biased region" description="Basic and acidic residues" evidence="9">
    <location>
        <begin position="354"/>
        <end position="385"/>
    </location>
</feature>
<evidence type="ECO:0000256" key="4">
    <source>
        <dbReference type="ARBA" id="ARBA00022622"/>
    </source>
</evidence>
<accession>F9WD34</accession>
<protein>
    <submittedName>
        <fullName evidence="12">Variant surface glycoprotein</fullName>
    </submittedName>
</protein>
<dbReference type="Proteomes" id="UP000000702">
    <property type="component" value="Unassembled WGS sequence"/>
</dbReference>
<evidence type="ECO:0000256" key="2">
    <source>
        <dbReference type="ARBA" id="ARBA00004609"/>
    </source>
</evidence>
<reference evidence="12 13" key="2">
    <citation type="journal article" date="2012" name="Proc. Natl. Acad. Sci. U.S.A.">
        <title>Antigenic diversity is generated by distinct evolutionary mechanisms in African trypanosome species.</title>
        <authorList>
            <person name="Jackson A.P."/>
            <person name="Berry A."/>
            <person name="Aslett M."/>
            <person name="Allison H.C."/>
            <person name="Burton P."/>
            <person name="Vavrova-Anderson J."/>
            <person name="Brown R."/>
            <person name="Browne H."/>
            <person name="Corton N."/>
            <person name="Hauser H."/>
            <person name="Gamble J."/>
            <person name="Gilderthorp R."/>
            <person name="Marcello L."/>
            <person name="McQuillan J."/>
            <person name="Otto T.D."/>
            <person name="Quail M.A."/>
            <person name="Sanders M.J."/>
            <person name="van Tonder A."/>
            <person name="Ginger M.L."/>
            <person name="Field M.C."/>
            <person name="Barry J.D."/>
            <person name="Hertz-Fowler C."/>
            <person name="Berriman M."/>
        </authorList>
    </citation>
    <scope>NUCLEOTIDE SEQUENCE [LARGE SCALE GENOMIC DNA]</scope>
    <source>
        <strain evidence="12 13">IL3000</strain>
    </source>
</reference>
<dbReference type="InterPro" id="IPR025932">
    <property type="entry name" value="Trypano_VSG_B_N_dom"/>
</dbReference>
<sequence>MIAQSCFFPQLINKLLYKTLQILIILSTLLRVPLVHVFFVLFGWIWDGKLKLKMKMKVMSVMVMLEVMGMEMHAGEEEEIALNERDFELICNISRSMTGIWETVANPNNKHVDVSHEDESKLGQTIAEILFGSNFIGYAGWIYPLPPGFPGSNPKRRATCVSKKSSTGMPSASDSLATTVLCMCVGNGEDGKGLCGLTGEKNKKWPEGSGVSSKVLDEVWGNEPDEGVMGKCGNFKEYVDIGKERENLNSSLKLLVRTLENKSGILGLSESKCGETNPCAKVTKNPKWLNKLEEFNELTEKIKEKHKAIPSEPKIQEATLSSSSSDSTPSSTAPEFTPRTKQDPQPIMSQATVEKPKRDSRKTHEEKPIPEPVKKTKDILQKEEEANTPPPENETSGFPITIPKWPLLAALIR</sequence>
<name>F9WD34_TRYCI</name>
<dbReference type="GO" id="GO:0005886">
    <property type="term" value="C:plasma membrane"/>
    <property type="evidence" value="ECO:0007669"/>
    <property type="project" value="UniProtKB-SubCell"/>
</dbReference>
<organism evidence="12 13">
    <name type="scientific">Trypanosoma congolense (strain IL3000)</name>
    <dbReference type="NCBI Taxonomy" id="1068625"/>
    <lineage>
        <taxon>Eukaryota</taxon>
        <taxon>Discoba</taxon>
        <taxon>Euglenozoa</taxon>
        <taxon>Kinetoplastea</taxon>
        <taxon>Metakinetoplastina</taxon>
        <taxon>Trypanosomatida</taxon>
        <taxon>Trypanosomatidae</taxon>
        <taxon>Trypanosoma</taxon>
        <taxon>Nannomonas</taxon>
    </lineage>
</organism>
<comment type="function">
    <text evidence="1">VSG forms a coat on the surface of the parasite. The trypanosome evades the immune response of the host by expressing a series of antigenically distinct VSGs from an estimated 1000 VSG genes.</text>
</comment>
<evidence type="ECO:0000259" key="11">
    <source>
        <dbReference type="Pfam" id="PF13206"/>
    </source>
</evidence>
<feature type="compositionally biased region" description="Low complexity" evidence="9">
    <location>
        <begin position="319"/>
        <end position="332"/>
    </location>
</feature>
<feature type="domain" description="Trypanosome variant surface glycoprotein B-type N-terminal" evidence="11">
    <location>
        <begin position="109"/>
        <end position="283"/>
    </location>
</feature>
<keyword evidence="8" id="KW-0449">Lipoprotein</keyword>
<evidence type="ECO:0000256" key="3">
    <source>
        <dbReference type="ARBA" id="ARBA00022475"/>
    </source>
</evidence>
<keyword evidence="10" id="KW-1133">Transmembrane helix</keyword>
<keyword evidence="10" id="KW-0812">Transmembrane</keyword>
<evidence type="ECO:0000256" key="8">
    <source>
        <dbReference type="ARBA" id="ARBA00023288"/>
    </source>
</evidence>
<comment type="caution">
    <text evidence="12">The sequence shown here is derived from an EMBL/GenBank/DDBJ whole genome shotgun (WGS) entry which is preliminary data.</text>
</comment>
<evidence type="ECO:0000256" key="1">
    <source>
        <dbReference type="ARBA" id="ARBA00002523"/>
    </source>
</evidence>
<comment type="subcellular location">
    <subcellularLocation>
        <location evidence="2">Cell membrane</location>
        <topology evidence="2">Lipid-anchor</topology>
        <topology evidence="2">GPI-anchor</topology>
    </subcellularLocation>
</comment>
<gene>
    <name evidence="12" type="ORF">TCIL3000_0_57310</name>
</gene>
<keyword evidence="3" id="KW-1003">Cell membrane</keyword>
<reference evidence="13" key="1">
    <citation type="submission" date="2011-07" db="EMBL/GenBank/DDBJ databases">
        <title>Divergent evolution of antigenic variation in African trypanosomes.</title>
        <authorList>
            <person name="Jackson A.P."/>
            <person name="Berry A."/>
            <person name="Allison H.C."/>
            <person name="Burton P."/>
            <person name="Anderson J."/>
            <person name="Aslett M."/>
            <person name="Brown R."/>
            <person name="Corton N."/>
            <person name="Harris D."/>
            <person name="Hauser H."/>
            <person name="Gamble J."/>
            <person name="Gilderthorp R."/>
            <person name="McQuillan J."/>
            <person name="Quail M.A."/>
            <person name="Sanders M."/>
            <person name="Van Tonder A."/>
            <person name="Ginger M.L."/>
            <person name="Donelson J.E."/>
            <person name="Field M.C."/>
            <person name="Barry J.D."/>
            <person name="Berriman M."/>
            <person name="Hertz-Fowler C."/>
        </authorList>
    </citation>
    <scope>NUCLEOTIDE SEQUENCE [LARGE SCALE GENOMIC DNA]</scope>
    <source>
        <strain evidence="13">IL3000</strain>
    </source>
</reference>